<proteinExistence type="inferred from homology"/>
<dbReference type="Pfam" id="PF09340">
    <property type="entry name" value="NuA4"/>
    <property type="match status" value="1"/>
</dbReference>
<keyword evidence="4" id="KW-0156">Chromatin regulator</keyword>
<dbReference type="OrthoDB" id="440324at2759"/>
<accession>A0A368GXS6</accession>
<dbReference type="GO" id="GO:0006325">
    <property type="term" value="P:chromatin organization"/>
    <property type="evidence" value="ECO:0007669"/>
    <property type="project" value="UniProtKB-KW"/>
</dbReference>
<evidence type="ECO:0000256" key="8">
    <source>
        <dbReference type="ARBA" id="ARBA00023242"/>
    </source>
</evidence>
<comment type="subcellular location">
    <subcellularLocation>
        <location evidence="1">Nucleus</location>
    </subcellularLocation>
</comment>
<feature type="compositionally biased region" description="Basic and acidic residues" evidence="11">
    <location>
        <begin position="95"/>
        <end position="104"/>
    </location>
</feature>
<dbReference type="PANTHER" id="PTHR13476">
    <property type="entry name" value="CHROMATIN MODIFICATION-RELATED PROTEIN MEAF6"/>
    <property type="match status" value="1"/>
</dbReference>
<dbReference type="GO" id="GO:0005634">
    <property type="term" value="C:nucleus"/>
    <property type="evidence" value="ECO:0007669"/>
    <property type="project" value="UniProtKB-SubCell"/>
</dbReference>
<evidence type="ECO:0000256" key="6">
    <source>
        <dbReference type="ARBA" id="ARBA00023054"/>
    </source>
</evidence>
<dbReference type="EMBL" id="JOJR01000037">
    <property type="protein sequence ID" value="RCN49156.1"/>
    <property type="molecule type" value="Genomic_DNA"/>
</dbReference>
<comment type="similarity">
    <text evidence="2 9">Belongs to the EAF6 family.</text>
</comment>
<feature type="region of interest" description="Disordered" evidence="11">
    <location>
        <begin position="95"/>
        <end position="152"/>
    </location>
</feature>
<keyword evidence="5 9" id="KW-0805">Transcription regulation</keyword>
<name>A0A368GXS6_ANCCA</name>
<reference evidence="12 13" key="1">
    <citation type="submission" date="2014-10" db="EMBL/GenBank/DDBJ databases">
        <title>Draft genome of the hookworm Ancylostoma caninum.</title>
        <authorList>
            <person name="Mitreva M."/>
        </authorList>
    </citation>
    <scope>NUCLEOTIDE SEQUENCE [LARGE SCALE GENOMIC DNA]</scope>
    <source>
        <strain evidence="12 13">Baltimore</strain>
    </source>
</reference>
<keyword evidence="13" id="KW-1185">Reference proteome</keyword>
<evidence type="ECO:0000256" key="9">
    <source>
        <dbReference type="RuleBase" id="RU368022"/>
    </source>
</evidence>
<evidence type="ECO:0000256" key="3">
    <source>
        <dbReference type="ARBA" id="ARBA00019141"/>
    </source>
</evidence>
<dbReference type="GO" id="GO:0016740">
    <property type="term" value="F:transferase activity"/>
    <property type="evidence" value="ECO:0007669"/>
    <property type="project" value="UniProtKB-KW"/>
</dbReference>
<protein>
    <recommendedName>
        <fullName evidence="3">Chromatin modification-related protein MEAF6</fullName>
    </recommendedName>
</protein>
<feature type="coiled-coil region" evidence="10">
    <location>
        <begin position="6"/>
        <end position="40"/>
    </location>
</feature>
<dbReference type="InterPro" id="IPR015418">
    <property type="entry name" value="Eaf6"/>
</dbReference>
<gene>
    <name evidence="12" type="ORF">ANCCAN_04729</name>
</gene>
<dbReference type="Proteomes" id="UP000252519">
    <property type="component" value="Unassembled WGS sequence"/>
</dbReference>
<evidence type="ECO:0000256" key="5">
    <source>
        <dbReference type="ARBA" id="ARBA00023015"/>
    </source>
</evidence>
<keyword evidence="12" id="KW-0808">Transferase</keyword>
<dbReference type="GO" id="GO:0000123">
    <property type="term" value="C:histone acetyltransferase complex"/>
    <property type="evidence" value="ECO:0007669"/>
    <property type="project" value="InterPro"/>
</dbReference>
<feature type="compositionally biased region" description="Polar residues" evidence="11">
    <location>
        <begin position="114"/>
        <end position="123"/>
    </location>
</feature>
<evidence type="ECO:0000256" key="7">
    <source>
        <dbReference type="ARBA" id="ARBA00023163"/>
    </source>
</evidence>
<dbReference type="STRING" id="29170.A0A368GXS6"/>
<evidence type="ECO:0000313" key="12">
    <source>
        <dbReference type="EMBL" id="RCN49156.1"/>
    </source>
</evidence>
<evidence type="ECO:0000313" key="13">
    <source>
        <dbReference type="Proteomes" id="UP000252519"/>
    </source>
</evidence>
<organism evidence="12 13">
    <name type="scientific">Ancylostoma caninum</name>
    <name type="common">Dog hookworm</name>
    <dbReference type="NCBI Taxonomy" id="29170"/>
    <lineage>
        <taxon>Eukaryota</taxon>
        <taxon>Metazoa</taxon>
        <taxon>Ecdysozoa</taxon>
        <taxon>Nematoda</taxon>
        <taxon>Chromadorea</taxon>
        <taxon>Rhabditida</taxon>
        <taxon>Rhabditina</taxon>
        <taxon>Rhabditomorpha</taxon>
        <taxon>Strongyloidea</taxon>
        <taxon>Ancylostomatidae</taxon>
        <taxon>Ancylostomatinae</taxon>
        <taxon>Ancylostoma</taxon>
    </lineage>
</organism>
<evidence type="ECO:0000256" key="2">
    <source>
        <dbReference type="ARBA" id="ARBA00010916"/>
    </source>
</evidence>
<dbReference type="AlphaFoldDB" id="A0A368GXS6"/>
<keyword evidence="6 10" id="KW-0175">Coiled coil</keyword>
<keyword evidence="8" id="KW-0539">Nucleus</keyword>
<evidence type="ECO:0000256" key="4">
    <source>
        <dbReference type="ARBA" id="ARBA00022853"/>
    </source>
</evidence>
<evidence type="ECO:0000256" key="10">
    <source>
        <dbReference type="SAM" id="Coils"/>
    </source>
</evidence>
<sequence>METEAREPSEQKLEELLKERQELEDVLQLLERQLYKFEGDLLITSFYGSILNGWDRSAMAVIPSKATPEMLSRKISDEDRIMSRSSVEFTRKLRREAMEKENRAHGRPAKLLRQDSTPSSAQTDWRGERNKSPAPSPTEQISGVLTRKNKPK</sequence>
<keyword evidence="7 9" id="KW-0804">Transcription</keyword>
<evidence type="ECO:0000256" key="1">
    <source>
        <dbReference type="ARBA" id="ARBA00004123"/>
    </source>
</evidence>
<comment type="caution">
    <text evidence="12">The sequence shown here is derived from an EMBL/GenBank/DDBJ whole genome shotgun (WGS) entry which is preliminary data.</text>
</comment>
<evidence type="ECO:0000256" key="11">
    <source>
        <dbReference type="SAM" id="MobiDB-lite"/>
    </source>
</evidence>